<dbReference type="Proteomes" id="UP001285921">
    <property type="component" value="Unassembled WGS sequence"/>
</dbReference>
<dbReference type="Pfam" id="PF13527">
    <property type="entry name" value="Acetyltransf_9"/>
    <property type="match status" value="1"/>
</dbReference>
<protein>
    <recommendedName>
        <fullName evidence="1">N-acetyltransferase domain-containing protein</fullName>
    </recommendedName>
</protein>
<evidence type="ECO:0000259" key="1">
    <source>
        <dbReference type="PROSITE" id="PS51186"/>
    </source>
</evidence>
<dbReference type="InterPro" id="IPR000182">
    <property type="entry name" value="GNAT_dom"/>
</dbReference>
<organism evidence="2 3">
    <name type="scientific">Paenibacillus glycanilyticus</name>
    <dbReference type="NCBI Taxonomy" id="126569"/>
    <lineage>
        <taxon>Bacteria</taxon>
        <taxon>Bacillati</taxon>
        <taxon>Bacillota</taxon>
        <taxon>Bacilli</taxon>
        <taxon>Bacillales</taxon>
        <taxon>Paenibacillaceae</taxon>
        <taxon>Paenibacillus</taxon>
    </lineage>
</organism>
<dbReference type="RefSeq" id="WP_317978568.1">
    <property type="nucleotide sequence ID" value="NZ_BTCL01000001.1"/>
</dbReference>
<comment type="caution">
    <text evidence="2">The sequence shown here is derived from an EMBL/GenBank/DDBJ whole genome shotgun (WGS) entry which is preliminary data.</text>
</comment>
<proteinExistence type="predicted"/>
<dbReference type="EMBL" id="BTCL01000001">
    <property type="protein sequence ID" value="GMK43188.1"/>
    <property type="molecule type" value="Genomic_DNA"/>
</dbReference>
<name>A0ABQ6NEP3_9BACL</name>
<reference evidence="2 3" key="1">
    <citation type="submission" date="2023-05" db="EMBL/GenBank/DDBJ databases">
        <title>Draft genome of Paenibacillus sp. CCS26.</title>
        <authorList>
            <person name="Akita H."/>
            <person name="Shinto Y."/>
            <person name="Kimura Z."/>
        </authorList>
    </citation>
    <scope>NUCLEOTIDE SEQUENCE [LARGE SCALE GENOMIC DNA]</scope>
    <source>
        <strain evidence="2 3">CCS26</strain>
    </source>
</reference>
<feature type="domain" description="N-acetyltransferase" evidence="1">
    <location>
        <begin position="2"/>
        <end position="149"/>
    </location>
</feature>
<accession>A0ABQ6NEP3</accession>
<evidence type="ECO:0000313" key="3">
    <source>
        <dbReference type="Proteomes" id="UP001285921"/>
    </source>
</evidence>
<dbReference type="PROSITE" id="PS51186">
    <property type="entry name" value="GNAT"/>
    <property type="match status" value="1"/>
</dbReference>
<dbReference type="CDD" id="cd04301">
    <property type="entry name" value="NAT_SF"/>
    <property type="match status" value="1"/>
</dbReference>
<gene>
    <name evidence="2" type="ORF">PghCCS26_03150</name>
</gene>
<dbReference type="Gene3D" id="3.40.630.30">
    <property type="match status" value="1"/>
</dbReference>
<dbReference type="InterPro" id="IPR016181">
    <property type="entry name" value="Acyl_CoA_acyltransferase"/>
</dbReference>
<keyword evidence="3" id="KW-1185">Reference proteome</keyword>
<dbReference type="SUPFAM" id="SSF55729">
    <property type="entry name" value="Acyl-CoA N-acyltransferases (Nat)"/>
    <property type="match status" value="1"/>
</dbReference>
<sequence length="379" mass="41350">MVQIRRLTGAEMQEAVRLSDATFRDGNQTSMGQLFPFLFSDAALHLSYGAFEEDGKLVSFMGVVLWTIRIGEAALRVASLGSVCTEPSARGKGYASQLLEQVQQFTRDAGASLLLVSGDRSLYTRAGCKLFGRISKYRMNALQAESLLGGSEEKGEIREMRPEDLFAVQEAAETRQVRYQLGINEFGTLLKAEAIASVMRMSQRVFVQESDGKVVGFAVIGVTSDTQLNGSVLDYAGNSAQVVRLFAEAVNRIGLQSLEIPIPWHEKAIHERLSAIPSAEEGQPGTVQILSGEALMDQLSPWLEKQETANGLRLNQKDIGSWQLSDSTGRPSASLSDEELIGLLFDRVGTVAAELPAEAEAYRELFPVPFPYTAGLCFV</sequence>
<dbReference type="PANTHER" id="PTHR37817:SF1">
    <property type="entry name" value="N-ACETYLTRANSFERASE EIS"/>
    <property type="match status" value="1"/>
</dbReference>
<evidence type="ECO:0000313" key="2">
    <source>
        <dbReference type="EMBL" id="GMK43188.1"/>
    </source>
</evidence>
<dbReference type="InterPro" id="IPR051554">
    <property type="entry name" value="Acetyltransferase_Eis"/>
</dbReference>
<dbReference type="PANTHER" id="PTHR37817">
    <property type="entry name" value="N-ACETYLTRANSFERASE EIS"/>
    <property type="match status" value="1"/>
</dbReference>